<evidence type="ECO:0000313" key="4">
    <source>
        <dbReference type="Proteomes" id="UP000031599"/>
    </source>
</evidence>
<dbReference type="PANTHER" id="PTHR21621">
    <property type="entry name" value="RIBOSOMAL PROTEIN S6 MODIFICATION PROTEIN"/>
    <property type="match status" value="1"/>
</dbReference>
<dbReference type="PANTHER" id="PTHR21621:SF0">
    <property type="entry name" value="BETA-CITRYLGLUTAMATE SYNTHASE B-RELATED"/>
    <property type="match status" value="1"/>
</dbReference>
<dbReference type="Gene3D" id="3.30.470.20">
    <property type="entry name" value="ATP-grasp fold, B domain"/>
    <property type="match status" value="1"/>
</dbReference>
<dbReference type="GO" id="GO:0005737">
    <property type="term" value="C:cytoplasm"/>
    <property type="evidence" value="ECO:0007669"/>
    <property type="project" value="TreeGrafter"/>
</dbReference>
<keyword evidence="1" id="KW-0067">ATP-binding</keyword>
<sequence>MNHQANAQLSDSRVNSRGLRIGVVGIDGGWSTHQLLDAVEARTGYRHLIEMQDVALQLDADRPRPRLDHNGFDLCELDAVIVKKIAPAYSPDALDRVELLRMLEGAGVRVFSRPLAMRGLIDRLSCTVQLQLGQIPMPATTITESVDEAVAAITRYGAAVAKPLYTSKARGMLVLRAEAAPQTNLRAQVQSFARDNPVMYLQQLIDMPGRDLGVVFLGGEYLATYARVSGGSWTTSTSKGGKYQPHEPSEAIIDLARRAQGLFDLDFTCVDVVETPAGPMVFEVSAFGGFRGLLNACDIDAAGRYVDYALRCLQDNDHGSDGEA</sequence>
<dbReference type="EMBL" id="JMCC02000081">
    <property type="protein sequence ID" value="KIG14036.1"/>
    <property type="molecule type" value="Genomic_DNA"/>
</dbReference>
<dbReference type="InterPro" id="IPR013651">
    <property type="entry name" value="ATP-grasp_RimK-type"/>
</dbReference>
<keyword evidence="3" id="KW-0689">Ribosomal protein</keyword>
<proteinExistence type="predicted"/>
<dbReference type="InterPro" id="IPR011761">
    <property type="entry name" value="ATP-grasp"/>
</dbReference>
<dbReference type="AlphaFoldDB" id="A0A0C2CS76"/>
<keyword evidence="3" id="KW-0687">Ribonucleoprotein</keyword>
<dbReference type="InterPro" id="IPR027592">
    <property type="entry name" value="ATP-grasp_GAK"/>
</dbReference>
<evidence type="ECO:0000256" key="1">
    <source>
        <dbReference type="PROSITE-ProRule" id="PRU00409"/>
    </source>
</evidence>
<dbReference type="GO" id="GO:0016879">
    <property type="term" value="F:ligase activity, forming carbon-nitrogen bonds"/>
    <property type="evidence" value="ECO:0007669"/>
    <property type="project" value="TreeGrafter"/>
</dbReference>
<dbReference type="GO" id="GO:0005524">
    <property type="term" value="F:ATP binding"/>
    <property type="evidence" value="ECO:0007669"/>
    <property type="project" value="UniProtKB-UniRule"/>
</dbReference>
<name>A0A0C2CS76_9BACT</name>
<dbReference type="GO" id="GO:0005840">
    <property type="term" value="C:ribosome"/>
    <property type="evidence" value="ECO:0007669"/>
    <property type="project" value="UniProtKB-KW"/>
</dbReference>
<evidence type="ECO:0000313" key="3">
    <source>
        <dbReference type="EMBL" id="KIG14036.1"/>
    </source>
</evidence>
<evidence type="ECO:0000259" key="2">
    <source>
        <dbReference type="PROSITE" id="PS50975"/>
    </source>
</evidence>
<organism evidence="3 4">
    <name type="scientific">Enhygromyxa salina</name>
    <dbReference type="NCBI Taxonomy" id="215803"/>
    <lineage>
        <taxon>Bacteria</taxon>
        <taxon>Pseudomonadati</taxon>
        <taxon>Myxococcota</taxon>
        <taxon>Polyangia</taxon>
        <taxon>Nannocystales</taxon>
        <taxon>Nannocystaceae</taxon>
        <taxon>Enhygromyxa</taxon>
    </lineage>
</organism>
<protein>
    <submittedName>
        <fullName evidence="3">Glutathione synthase/Ribosomal protein</fullName>
    </submittedName>
</protein>
<dbReference type="Pfam" id="PF08443">
    <property type="entry name" value="RimK"/>
    <property type="match status" value="1"/>
</dbReference>
<keyword evidence="1" id="KW-0547">Nucleotide-binding</keyword>
<accession>A0A0C2CS76</accession>
<dbReference type="Proteomes" id="UP000031599">
    <property type="component" value="Unassembled WGS sequence"/>
</dbReference>
<reference evidence="3 4" key="1">
    <citation type="submission" date="2014-12" db="EMBL/GenBank/DDBJ databases">
        <title>Genome assembly of Enhygromyxa salina DSM 15201.</title>
        <authorList>
            <person name="Sharma G."/>
            <person name="Subramanian S."/>
        </authorList>
    </citation>
    <scope>NUCLEOTIDE SEQUENCE [LARGE SCALE GENOMIC DNA]</scope>
    <source>
        <strain evidence="3 4">DSM 15201</strain>
    </source>
</reference>
<dbReference type="SUPFAM" id="SSF56059">
    <property type="entry name" value="Glutathione synthetase ATP-binding domain-like"/>
    <property type="match status" value="1"/>
</dbReference>
<gene>
    <name evidence="3" type="ORF">DB30_07303</name>
</gene>
<dbReference type="GO" id="GO:0046872">
    <property type="term" value="F:metal ion binding"/>
    <property type="evidence" value="ECO:0007669"/>
    <property type="project" value="InterPro"/>
</dbReference>
<comment type="caution">
    <text evidence="3">The sequence shown here is derived from an EMBL/GenBank/DDBJ whole genome shotgun (WGS) entry which is preliminary data.</text>
</comment>
<dbReference type="Gene3D" id="3.40.50.20">
    <property type="match status" value="1"/>
</dbReference>
<feature type="domain" description="ATP-grasp" evidence="2">
    <location>
        <begin position="127"/>
        <end position="310"/>
    </location>
</feature>
<dbReference type="NCBIfam" id="TIGR04356">
    <property type="entry name" value="grasp_GAK"/>
    <property type="match status" value="1"/>
</dbReference>
<dbReference type="RefSeq" id="WP_052554436.1">
    <property type="nucleotide sequence ID" value="NZ_JMCC02000081.1"/>
</dbReference>
<dbReference type="PROSITE" id="PS50975">
    <property type="entry name" value="ATP_GRASP"/>
    <property type="match status" value="1"/>
</dbReference>